<dbReference type="GeneID" id="113173560"/>
<dbReference type="InterPro" id="IPR013783">
    <property type="entry name" value="Ig-like_fold"/>
</dbReference>
<reference evidence="5" key="3">
    <citation type="submission" date="2025-09" db="UniProtKB">
        <authorList>
            <consortium name="Ensembl"/>
        </authorList>
    </citation>
    <scope>IDENTIFICATION</scope>
</reference>
<reference evidence="5" key="1">
    <citation type="submission" date="2021-04" db="EMBL/GenBank/DDBJ databases">
        <authorList>
            <consortium name="Wellcome Sanger Institute Data Sharing"/>
        </authorList>
    </citation>
    <scope>NUCLEOTIDE SEQUENCE [LARGE SCALE GENOMIC DNA]</scope>
</reference>
<dbReference type="GO" id="GO:0004896">
    <property type="term" value="F:cytokine receptor activity"/>
    <property type="evidence" value="ECO:0007669"/>
    <property type="project" value="TreeGrafter"/>
</dbReference>
<accession>A0A7N5ZZS6</accession>
<evidence type="ECO:0000256" key="1">
    <source>
        <dbReference type="SAM" id="Phobius"/>
    </source>
</evidence>
<dbReference type="SUPFAM" id="SSF49265">
    <property type="entry name" value="Fibronectin type III"/>
    <property type="match status" value="2"/>
</dbReference>
<proteinExistence type="predicted"/>
<dbReference type="AlphaFoldDB" id="A0A7N5ZZS6"/>
<evidence type="ECO:0000313" key="5">
    <source>
        <dbReference type="Ensembl" id="ENSATEP00000041183.2"/>
    </source>
</evidence>
<feature type="transmembrane region" description="Helical" evidence="1">
    <location>
        <begin position="210"/>
        <end position="232"/>
    </location>
</feature>
<keyword evidence="2" id="KW-0732">Signal</keyword>
<feature type="domain" description="Fibronectin type-III" evidence="3">
    <location>
        <begin position="2"/>
        <end position="96"/>
    </location>
</feature>
<dbReference type="InterPro" id="IPR050650">
    <property type="entry name" value="Type-II_Cytokine-TF_Rcpt"/>
</dbReference>
<keyword evidence="1" id="KW-1133">Transmembrane helix</keyword>
<feature type="chain" id="PRO_5043333054" description="Fibronectin type-III domain-containing protein" evidence="2">
    <location>
        <begin position="17"/>
        <end position="281"/>
    </location>
</feature>
<dbReference type="PANTHER" id="PTHR20859">
    <property type="entry name" value="INTERFERON/INTERLEUKIN RECEPTOR"/>
    <property type="match status" value="1"/>
</dbReference>
<dbReference type="Pfam" id="PF09294">
    <property type="entry name" value="Interfer-bind"/>
    <property type="match status" value="1"/>
</dbReference>
<dbReference type="RefSeq" id="XP_026232776.1">
    <property type="nucleotide sequence ID" value="XM_026376991.2"/>
</dbReference>
<protein>
    <recommendedName>
        <fullName evidence="7">Fibronectin type-III domain-containing protein</fullName>
    </recommendedName>
</protein>
<dbReference type="PANTHER" id="PTHR20859:SF53">
    <property type="entry name" value="INTERLEUKIN-22 RECEPTOR SUBUNIT ALPHA-1"/>
    <property type="match status" value="1"/>
</dbReference>
<dbReference type="GeneTree" id="ENSGT00510000051617"/>
<dbReference type="InterPro" id="IPR036116">
    <property type="entry name" value="FN3_sf"/>
</dbReference>
<keyword evidence="1" id="KW-0812">Transmembrane</keyword>
<keyword evidence="1" id="KW-0472">Membrane</keyword>
<reference evidence="5" key="2">
    <citation type="submission" date="2025-08" db="UniProtKB">
        <authorList>
            <consortium name="Ensembl"/>
        </authorList>
    </citation>
    <scope>IDENTIFICATION</scope>
</reference>
<dbReference type="GO" id="GO:0005886">
    <property type="term" value="C:plasma membrane"/>
    <property type="evidence" value="ECO:0007669"/>
    <property type="project" value="TreeGrafter"/>
</dbReference>
<dbReference type="Pfam" id="PF01108">
    <property type="entry name" value="Tissue_fac"/>
    <property type="match status" value="1"/>
</dbReference>
<evidence type="ECO:0000313" key="6">
    <source>
        <dbReference type="Proteomes" id="UP000265040"/>
    </source>
</evidence>
<feature type="domain" description="Interferon/interleukin receptor" evidence="4">
    <location>
        <begin position="111"/>
        <end position="198"/>
    </location>
</feature>
<dbReference type="InterPro" id="IPR015373">
    <property type="entry name" value="Interferon/interleukin_rcp_dom"/>
</dbReference>
<dbReference type="CTD" id="3460"/>
<dbReference type="InParanoid" id="A0A7N5ZZS6"/>
<name>A0A7N5ZZS6_ANATE</name>
<sequence>MLLIFMSIQLVVQVSETTLAPPKNIHVNGGLLTWTPATEETQVNYTVQYRSFDDKVWKNVPACVHSSFNSCNFTEAESTNGCMTLRVQAERHGLTSRPVEACSKHGDSCTPEVSLSARPGSLTVYVNISPSLVQDHGGHAKHRVYFGKEGESLERNYQDGASSVSIHDLEQGQRYCIKVQYLLYTDITGTASCIQCEVIPESEKTKPTEVIVAVVAVFSMAILIPVIAYILIFHRKKIKLWLQPPYNIPDHFFDIPRPSHQLSYSSNEDCNIIMIADVREK</sequence>
<dbReference type="Proteomes" id="UP000265040">
    <property type="component" value="Chromosome 21"/>
</dbReference>
<dbReference type="CDD" id="cd00063">
    <property type="entry name" value="FN3"/>
    <property type="match status" value="1"/>
</dbReference>
<dbReference type="Ensembl" id="ENSATET00000039267.2">
    <property type="protein sequence ID" value="ENSATEP00000041183.2"/>
    <property type="gene ID" value="ENSATEG00000028377.2"/>
</dbReference>
<evidence type="ECO:0008006" key="7">
    <source>
        <dbReference type="Google" id="ProtNLM"/>
    </source>
</evidence>
<keyword evidence="6" id="KW-1185">Reference proteome</keyword>
<organism evidence="5 6">
    <name type="scientific">Anabas testudineus</name>
    <name type="common">Climbing perch</name>
    <name type="synonym">Anthias testudineus</name>
    <dbReference type="NCBI Taxonomy" id="64144"/>
    <lineage>
        <taxon>Eukaryota</taxon>
        <taxon>Metazoa</taxon>
        <taxon>Chordata</taxon>
        <taxon>Craniata</taxon>
        <taxon>Vertebrata</taxon>
        <taxon>Euteleostomi</taxon>
        <taxon>Actinopterygii</taxon>
        <taxon>Neopterygii</taxon>
        <taxon>Teleostei</taxon>
        <taxon>Neoteleostei</taxon>
        <taxon>Acanthomorphata</taxon>
        <taxon>Anabantaria</taxon>
        <taxon>Anabantiformes</taxon>
        <taxon>Anabantoidei</taxon>
        <taxon>Anabantidae</taxon>
        <taxon>Anabas</taxon>
    </lineage>
</organism>
<evidence type="ECO:0000259" key="3">
    <source>
        <dbReference type="Pfam" id="PF01108"/>
    </source>
</evidence>
<dbReference type="Gene3D" id="2.60.40.10">
    <property type="entry name" value="Immunoglobulins"/>
    <property type="match status" value="2"/>
</dbReference>
<feature type="signal peptide" evidence="2">
    <location>
        <begin position="1"/>
        <end position="16"/>
    </location>
</feature>
<evidence type="ECO:0000259" key="4">
    <source>
        <dbReference type="Pfam" id="PF09294"/>
    </source>
</evidence>
<dbReference type="InterPro" id="IPR003961">
    <property type="entry name" value="FN3_dom"/>
</dbReference>
<evidence type="ECO:0000256" key="2">
    <source>
        <dbReference type="SAM" id="SignalP"/>
    </source>
</evidence>